<feature type="transmembrane region" description="Helical" evidence="5">
    <location>
        <begin position="38"/>
        <end position="57"/>
    </location>
</feature>
<dbReference type="InterPro" id="IPR036640">
    <property type="entry name" value="ABC1_TM_sf"/>
</dbReference>
<dbReference type="SUPFAM" id="SSF90123">
    <property type="entry name" value="ABC transporter transmembrane region"/>
    <property type="match status" value="1"/>
</dbReference>
<evidence type="ECO:0000256" key="2">
    <source>
        <dbReference type="ARBA" id="ARBA00022692"/>
    </source>
</evidence>
<evidence type="ECO:0000256" key="4">
    <source>
        <dbReference type="ARBA" id="ARBA00023136"/>
    </source>
</evidence>
<dbReference type="CDD" id="cd18778">
    <property type="entry name" value="ABC_6TM_exporter_like"/>
    <property type="match status" value="1"/>
</dbReference>
<evidence type="ECO:0000313" key="7">
    <source>
        <dbReference type="EMBL" id="SVC11132.1"/>
    </source>
</evidence>
<keyword evidence="2 5" id="KW-0812">Transmembrane</keyword>
<dbReference type="Pfam" id="PF00664">
    <property type="entry name" value="ABC_membrane"/>
    <property type="match status" value="1"/>
</dbReference>
<organism evidence="7">
    <name type="scientific">marine metagenome</name>
    <dbReference type="NCBI Taxonomy" id="408172"/>
    <lineage>
        <taxon>unclassified sequences</taxon>
        <taxon>metagenomes</taxon>
        <taxon>ecological metagenomes</taxon>
    </lineage>
</organism>
<reference evidence="7" key="1">
    <citation type="submission" date="2018-05" db="EMBL/GenBank/DDBJ databases">
        <authorList>
            <person name="Lanie J.A."/>
            <person name="Ng W.-L."/>
            <person name="Kazmierczak K.M."/>
            <person name="Andrzejewski T.M."/>
            <person name="Davidsen T.M."/>
            <person name="Wayne K.J."/>
            <person name="Tettelin H."/>
            <person name="Glass J.I."/>
            <person name="Rusch D."/>
            <person name="Podicherti R."/>
            <person name="Tsui H.-C.T."/>
            <person name="Winkler M.E."/>
        </authorList>
    </citation>
    <scope>NUCLEOTIDE SEQUENCE</scope>
</reference>
<dbReference type="InterPro" id="IPR039421">
    <property type="entry name" value="Type_1_exporter"/>
</dbReference>
<dbReference type="GO" id="GO:0015421">
    <property type="term" value="F:ABC-type oligopeptide transporter activity"/>
    <property type="evidence" value="ECO:0007669"/>
    <property type="project" value="TreeGrafter"/>
</dbReference>
<dbReference type="AlphaFoldDB" id="A0A382JIE1"/>
<dbReference type="GO" id="GO:0005524">
    <property type="term" value="F:ATP binding"/>
    <property type="evidence" value="ECO:0007669"/>
    <property type="project" value="InterPro"/>
</dbReference>
<evidence type="ECO:0000256" key="1">
    <source>
        <dbReference type="ARBA" id="ARBA00004141"/>
    </source>
</evidence>
<feature type="transmembrane region" description="Helical" evidence="5">
    <location>
        <begin position="159"/>
        <end position="176"/>
    </location>
</feature>
<comment type="subcellular location">
    <subcellularLocation>
        <location evidence="1">Membrane</location>
        <topology evidence="1">Multi-pass membrane protein</topology>
    </subcellularLocation>
</comment>
<keyword evidence="4 5" id="KW-0472">Membrane</keyword>
<evidence type="ECO:0000256" key="3">
    <source>
        <dbReference type="ARBA" id="ARBA00022989"/>
    </source>
</evidence>
<feature type="transmembrane region" description="Helical" evidence="5">
    <location>
        <begin position="182"/>
        <end position="201"/>
    </location>
</feature>
<feature type="domain" description="ABC transmembrane type-1" evidence="6">
    <location>
        <begin position="41"/>
        <end position="264"/>
    </location>
</feature>
<accession>A0A382JIE1</accession>
<proteinExistence type="predicted"/>
<keyword evidence="3 5" id="KW-1133">Transmembrane helix</keyword>
<gene>
    <name evidence="7" type="ORF">METZ01_LOCUS263986</name>
</gene>
<dbReference type="PROSITE" id="PS50929">
    <property type="entry name" value="ABC_TM1F"/>
    <property type="match status" value="1"/>
</dbReference>
<dbReference type="PANTHER" id="PTHR43394:SF1">
    <property type="entry name" value="ATP-BINDING CASSETTE SUB-FAMILY B MEMBER 10, MITOCHONDRIAL"/>
    <property type="match status" value="1"/>
</dbReference>
<dbReference type="Gene3D" id="1.20.1560.10">
    <property type="entry name" value="ABC transporter type 1, transmembrane domain"/>
    <property type="match status" value="1"/>
</dbReference>
<protein>
    <recommendedName>
        <fullName evidence="6">ABC transmembrane type-1 domain-containing protein</fullName>
    </recommendedName>
</protein>
<sequence>MSHGHRHLTENDPTFTAKKRSTTEIIRRVSVYLWPYKWLALATVGCAVLSLLCAFAFPRLTQYIIDVVIYDGQTDKLTPVILLLLGAFFLRDFFNSVRIQVNNHFEQNVVFDMRRDVYGRLQRLPVSYYDKRASGDLMTRVIEDVNAVERLLIDGTEQGTVAIVSIFGVLAILFATNPLLAGVAMIPIPLLAIGAMCYTLTAHRRYRKQRQASSAMNALLMDNLQGVREIKAFGRERHEDERFTDRAEAMRQGTLTIMRAWAFY</sequence>
<dbReference type="EMBL" id="UINC01074184">
    <property type="protein sequence ID" value="SVC11132.1"/>
    <property type="molecule type" value="Genomic_DNA"/>
</dbReference>
<name>A0A382JIE1_9ZZZZ</name>
<feature type="non-terminal residue" evidence="7">
    <location>
        <position position="264"/>
    </location>
</feature>
<evidence type="ECO:0000256" key="5">
    <source>
        <dbReference type="SAM" id="Phobius"/>
    </source>
</evidence>
<dbReference type="InterPro" id="IPR011527">
    <property type="entry name" value="ABC1_TM_dom"/>
</dbReference>
<dbReference type="PANTHER" id="PTHR43394">
    <property type="entry name" value="ATP-DEPENDENT PERMEASE MDL1, MITOCHONDRIAL"/>
    <property type="match status" value="1"/>
</dbReference>
<evidence type="ECO:0000259" key="6">
    <source>
        <dbReference type="PROSITE" id="PS50929"/>
    </source>
</evidence>
<dbReference type="GO" id="GO:0016020">
    <property type="term" value="C:membrane"/>
    <property type="evidence" value="ECO:0007669"/>
    <property type="project" value="UniProtKB-SubCell"/>
</dbReference>